<evidence type="ECO:0000313" key="2">
    <source>
        <dbReference type="EMBL" id="MED6195728.1"/>
    </source>
</evidence>
<sequence>MEQIRSVDEYFSVFVPYAHSLALNDSEILKCFNSSTVPDLDHVEAEIQTHRKLNAEEQEISASTIQFNQFQRQLQIQKFNINNTVSNSDQAAIPQLSISIPDSTSTSQFQQQQQNSSKNSKETEEEEVTELVEGRAATLVGDDTADRRNRGCVGVFEGRAAGNTEVGASAKGKVVHKELVVARAEVVTRPPPKPPHLQSQARVFDGIEDIADLNRHGGERSTASNGVEDSAVAKGKPVTLMATTTTTDLRCD</sequence>
<evidence type="ECO:0000313" key="3">
    <source>
        <dbReference type="Proteomes" id="UP001341840"/>
    </source>
</evidence>
<name>A0ABU6XGF8_9FABA</name>
<accession>A0ABU6XGF8</accession>
<proteinExistence type="predicted"/>
<reference evidence="2 3" key="1">
    <citation type="journal article" date="2023" name="Plants (Basel)">
        <title>Bridging the Gap: Combining Genomics and Transcriptomics Approaches to Understand Stylosanthes scabra, an Orphan Legume from the Brazilian Caatinga.</title>
        <authorList>
            <person name="Ferreira-Neto J.R.C."/>
            <person name="da Silva M.D."/>
            <person name="Binneck E."/>
            <person name="de Melo N.F."/>
            <person name="da Silva R.H."/>
            <person name="de Melo A.L.T.M."/>
            <person name="Pandolfi V."/>
            <person name="Bustamante F.O."/>
            <person name="Brasileiro-Vidal A.C."/>
            <person name="Benko-Iseppon A.M."/>
        </authorList>
    </citation>
    <scope>NUCLEOTIDE SEQUENCE [LARGE SCALE GENOMIC DNA]</scope>
    <source>
        <tissue evidence="2">Leaves</tissue>
    </source>
</reference>
<comment type="caution">
    <text evidence="2">The sequence shown here is derived from an EMBL/GenBank/DDBJ whole genome shotgun (WGS) entry which is preliminary data.</text>
</comment>
<organism evidence="2 3">
    <name type="scientific">Stylosanthes scabra</name>
    <dbReference type="NCBI Taxonomy" id="79078"/>
    <lineage>
        <taxon>Eukaryota</taxon>
        <taxon>Viridiplantae</taxon>
        <taxon>Streptophyta</taxon>
        <taxon>Embryophyta</taxon>
        <taxon>Tracheophyta</taxon>
        <taxon>Spermatophyta</taxon>
        <taxon>Magnoliopsida</taxon>
        <taxon>eudicotyledons</taxon>
        <taxon>Gunneridae</taxon>
        <taxon>Pentapetalae</taxon>
        <taxon>rosids</taxon>
        <taxon>fabids</taxon>
        <taxon>Fabales</taxon>
        <taxon>Fabaceae</taxon>
        <taxon>Papilionoideae</taxon>
        <taxon>50 kb inversion clade</taxon>
        <taxon>dalbergioids sensu lato</taxon>
        <taxon>Dalbergieae</taxon>
        <taxon>Pterocarpus clade</taxon>
        <taxon>Stylosanthes</taxon>
    </lineage>
</organism>
<feature type="compositionally biased region" description="Low complexity" evidence="1">
    <location>
        <begin position="103"/>
        <end position="118"/>
    </location>
</feature>
<gene>
    <name evidence="2" type="ORF">PIB30_040756</name>
</gene>
<keyword evidence="3" id="KW-1185">Reference proteome</keyword>
<dbReference type="Proteomes" id="UP001341840">
    <property type="component" value="Unassembled WGS sequence"/>
</dbReference>
<protein>
    <submittedName>
        <fullName evidence="2">Uncharacterized protein</fullName>
    </submittedName>
</protein>
<evidence type="ECO:0000256" key="1">
    <source>
        <dbReference type="SAM" id="MobiDB-lite"/>
    </source>
</evidence>
<feature type="region of interest" description="Disordered" evidence="1">
    <location>
        <begin position="102"/>
        <end position="149"/>
    </location>
</feature>
<dbReference type="EMBL" id="JASCZI010211670">
    <property type="protein sequence ID" value="MED6195728.1"/>
    <property type="molecule type" value="Genomic_DNA"/>
</dbReference>